<dbReference type="EMBL" id="UYYF01004286">
    <property type="protein sequence ID" value="VDN01467.1"/>
    <property type="molecule type" value="Genomic_DNA"/>
</dbReference>
<dbReference type="WBParaSite" id="TCLT_0000437901-mRNA-1">
    <property type="protein sequence ID" value="TCLT_0000437901-mRNA-1"/>
    <property type="gene ID" value="TCLT_0000437901"/>
</dbReference>
<keyword evidence="4 6" id="KW-1133">Transmembrane helix</keyword>
<accession>A0A0N5CVN4</accession>
<dbReference type="Proteomes" id="UP000276776">
    <property type="component" value="Unassembled WGS sequence"/>
</dbReference>
<evidence type="ECO:0000313" key="9">
    <source>
        <dbReference type="WBParaSite" id="TCLT_0000437901-mRNA-1"/>
    </source>
</evidence>
<dbReference type="PANTHER" id="PTHR28668">
    <property type="entry name" value="TRANSMEMBRANE PROTEIN 234"/>
    <property type="match status" value="1"/>
</dbReference>
<evidence type="ECO:0000256" key="6">
    <source>
        <dbReference type="SAM" id="Phobius"/>
    </source>
</evidence>
<feature type="transmembrane region" description="Helical" evidence="6">
    <location>
        <begin position="82"/>
        <end position="99"/>
    </location>
</feature>
<dbReference type="GO" id="GO:0016020">
    <property type="term" value="C:membrane"/>
    <property type="evidence" value="ECO:0007669"/>
    <property type="project" value="UniProtKB-SubCell"/>
</dbReference>
<dbReference type="SUPFAM" id="SSF103481">
    <property type="entry name" value="Multidrug resistance efflux transporter EmrE"/>
    <property type="match status" value="1"/>
</dbReference>
<protein>
    <submittedName>
        <fullName evidence="9">Transmembrane protein 234 homolog</fullName>
    </submittedName>
</protein>
<comment type="similarity">
    <text evidence="2">Belongs to the TMEM234 family.</text>
</comment>
<reference evidence="9" key="1">
    <citation type="submission" date="2017-02" db="UniProtKB">
        <authorList>
            <consortium name="WormBaseParasite"/>
        </authorList>
    </citation>
    <scope>IDENTIFICATION</scope>
</reference>
<dbReference type="AlphaFoldDB" id="A0A0N5CVN4"/>
<dbReference type="OMA" id="IMMISDT"/>
<dbReference type="Gene3D" id="1.10.3730.20">
    <property type="match status" value="1"/>
</dbReference>
<organism evidence="9">
    <name type="scientific">Thelazia callipaeda</name>
    <name type="common">Oriental eyeworm</name>
    <name type="synonym">Parasitic nematode</name>
    <dbReference type="NCBI Taxonomy" id="103827"/>
    <lineage>
        <taxon>Eukaryota</taxon>
        <taxon>Metazoa</taxon>
        <taxon>Ecdysozoa</taxon>
        <taxon>Nematoda</taxon>
        <taxon>Chromadorea</taxon>
        <taxon>Rhabditida</taxon>
        <taxon>Spirurina</taxon>
        <taxon>Spiruromorpha</taxon>
        <taxon>Thelazioidea</taxon>
        <taxon>Thelaziidae</taxon>
        <taxon>Thelazia</taxon>
    </lineage>
</organism>
<reference evidence="7 8" key="2">
    <citation type="submission" date="2018-11" db="EMBL/GenBank/DDBJ databases">
        <authorList>
            <consortium name="Pathogen Informatics"/>
        </authorList>
    </citation>
    <scope>NUCLEOTIDE SEQUENCE [LARGE SCALE GENOMIC DNA]</scope>
</reference>
<name>A0A0N5CVN4_THECL</name>
<keyword evidence="8" id="KW-1185">Reference proteome</keyword>
<keyword evidence="3 6" id="KW-0812">Transmembrane</keyword>
<feature type="transmembrane region" description="Helical" evidence="6">
    <location>
        <begin position="111"/>
        <end position="129"/>
    </location>
</feature>
<evidence type="ECO:0000313" key="7">
    <source>
        <dbReference type="EMBL" id="VDN01467.1"/>
    </source>
</evidence>
<keyword evidence="5 6" id="KW-0472">Membrane</keyword>
<dbReference type="PANTHER" id="PTHR28668:SF1">
    <property type="entry name" value="TRANSMEMBRANE PROTEIN 234"/>
    <property type="match status" value="1"/>
</dbReference>
<evidence type="ECO:0000256" key="4">
    <source>
        <dbReference type="ARBA" id="ARBA00022989"/>
    </source>
</evidence>
<sequence length="130" mass="14474">MAILSEYIGAVFVAFLWGTTNPLIRQAACSRTQSRDIAGNYYGKRLIWQLWEIIRYWPFSIPFAVNQIASLLYMWVLTKLPVTVAVPLVNSLTFVFTELTGRMLGEKGNHTVIIGAILIVIGAAITVLAD</sequence>
<dbReference type="InterPro" id="IPR018908">
    <property type="entry name" value="TMEM234"/>
</dbReference>
<evidence type="ECO:0000256" key="5">
    <source>
        <dbReference type="ARBA" id="ARBA00023136"/>
    </source>
</evidence>
<gene>
    <name evidence="7" type="ORF">TCLT_LOCUS4368</name>
</gene>
<evidence type="ECO:0000313" key="8">
    <source>
        <dbReference type="Proteomes" id="UP000276776"/>
    </source>
</evidence>
<dbReference type="OrthoDB" id="43458at2759"/>
<dbReference type="Pfam" id="PF10639">
    <property type="entry name" value="TMEM234"/>
    <property type="match status" value="1"/>
</dbReference>
<evidence type="ECO:0000256" key="1">
    <source>
        <dbReference type="ARBA" id="ARBA00004141"/>
    </source>
</evidence>
<evidence type="ECO:0000256" key="2">
    <source>
        <dbReference type="ARBA" id="ARBA00005977"/>
    </source>
</evidence>
<evidence type="ECO:0000256" key="3">
    <source>
        <dbReference type="ARBA" id="ARBA00022692"/>
    </source>
</evidence>
<proteinExistence type="inferred from homology"/>
<comment type="subcellular location">
    <subcellularLocation>
        <location evidence="1">Membrane</location>
        <topology evidence="1">Multi-pass membrane protein</topology>
    </subcellularLocation>
</comment>
<dbReference type="InterPro" id="IPR037185">
    <property type="entry name" value="EmrE-like"/>
</dbReference>